<comment type="subcellular location">
    <subcellularLocation>
        <location evidence="1 9">Cell membrane</location>
        <topology evidence="1 9">Multi-pass membrane protein</topology>
    </subcellularLocation>
</comment>
<keyword evidence="6" id="KW-0653">Protein transport</keyword>
<dbReference type="Gene3D" id="1.10.3720.10">
    <property type="entry name" value="MetI-like"/>
    <property type="match status" value="1"/>
</dbReference>
<dbReference type="InterPro" id="IPR000515">
    <property type="entry name" value="MetI-like"/>
</dbReference>
<dbReference type="SUPFAM" id="SSF161098">
    <property type="entry name" value="MetI-like"/>
    <property type="match status" value="1"/>
</dbReference>
<evidence type="ECO:0000313" key="12">
    <source>
        <dbReference type="Proteomes" id="UP001305521"/>
    </source>
</evidence>
<dbReference type="CDD" id="cd06261">
    <property type="entry name" value="TM_PBP2"/>
    <property type="match status" value="1"/>
</dbReference>
<evidence type="ECO:0000259" key="10">
    <source>
        <dbReference type="PROSITE" id="PS50928"/>
    </source>
</evidence>
<dbReference type="InterPro" id="IPR035906">
    <property type="entry name" value="MetI-like_sf"/>
</dbReference>
<dbReference type="PROSITE" id="PS50928">
    <property type="entry name" value="ABC_TM1"/>
    <property type="match status" value="1"/>
</dbReference>
<gene>
    <name evidence="11" type="ORF">R9Z33_08775</name>
</gene>
<dbReference type="Pfam" id="PF00528">
    <property type="entry name" value="BPD_transp_1"/>
    <property type="match status" value="1"/>
</dbReference>
<keyword evidence="2 9" id="KW-0813">Transport</keyword>
<feature type="transmembrane region" description="Helical" evidence="9">
    <location>
        <begin position="201"/>
        <end position="231"/>
    </location>
</feature>
<proteinExistence type="inferred from homology"/>
<dbReference type="PANTHER" id="PTHR43386">
    <property type="entry name" value="OLIGOPEPTIDE TRANSPORT SYSTEM PERMEASE PROTEIN APPC"/>
    <property type="match status" value="1"/>
</dbReference>
<evidence type="ECO:0000256" key="4">
    <source>
        <dbReference type="ARBA" id="ARBA00022692"/>
    </source>
</evidence>
<reference evidence="11 12" key="1">
    <citation type="submission" date="2023-11" db="EMBL/GenBank/DDBJ databases">
        <title>Arctic aerobic anoxygenic photoheterotroph Sediminicoccus rosea KRV36 adapts its photosynthesis to long days of polar summer.</title>
        <authorList>
            <person name="Tomasch J."/>
            <person name="Kopejtka K."/>
            <person name="Bily T."/>
            <person name="Gardiner A.T."/>
            <person name="Gardian Z."/>
            <person name="Shivaramu S."/>
            <person name="Koblizek M."/>
            <person name="Engelhardt F."/>
            <person name="Kaftan D."/>
        </authorList>
    </citation>
    <scope>NUCLEOTIDE SEQUENCE [LARGE SCALE GENOMIC DNA]</scope>
    <source>
        <strain evidence="11 12">R-30</strain>
    </source>
</reference>
<evidence type="ECO:0000313" key="11">
    <source>
        <dbReference type="EMBL" id="WPB86954.1"/>
    </source>
</evidence>
<sequence>MSATTVTPATPEAPRRPTPLRMLLRDTGGAISLVFVLLIIAAALLAPWLAPRDPFETDLMAIMQPPSAEYWFGTDGQGRDIFSRMLYGLRITLGMGLASLIAGGLLGALIGFLAAFYKRVDGLLMRLMDILLSFPAILFGLALAAIFGPGLTSVIIALAIATVPLMARIVRSSALVVMGLDYIEAARAIGMSDARLIARHLAPNCLSAIFVFSTLRLGQVILLGSALSFLGLGAQPPLAELGAMAAQGRNFLFIAPHISVIPSLGIFVIVLAFNLLGDALRDALDPRLRI</sequence>
<evidence type="ECO:0000256" key="5">
    <source>
        <dbReference type="ARBA" id="ARBA00022856"/>
    </source>
</evidence>
<dbReference type="InterPro" id="IPR050366">
    <property type="entry name" value="BP-dependent_transpt_permease"/>
</dbReference>
<keyword evidence="8 9" id="KW-0472">Membrane</keyword>
<evidence type="ECO:0000256" key="1">
    <source>
        <dbReference type="ARBA" id="ARBA00004651"/>
    </source>
</evidence>
<dbReference type="Pfam" id="PF12911">
    <property type="entry name" value="OppC_N"/>
    <property type="match status" value="1"/>
</dbReference>
<organism evidence="11 12">
    <name type="scientific">Sediminicoccus rosea</name>
    <dbReference type="NCBI Taxonomy" id="1225128"/>
    <lineage>
        <taxon>Bacteria</taxon>
        <taxon>Pseudomonadati</taxon>
        <taxon>Pseudomonadota</taxon>
        <taxon>Alphaproteobacteria</taxon>
        <taxon>Acetobacterales</taxon>
        <taxon>Roseomonadaceae</taxon>
        <taxon>Sediminicoccus</taxon>
    </lineage>
</organism>
<evidence type="ECO:0000256" key="9">
    <source>
        <dbReference type="RuleBase" id="RU363032"/>
    </source>
</evidence>
<feature type="transmembrane region" description="Helical" evidence="9">
    <location>
        <begin position="129"/>
        <end position="148"/>
    </location>
</feature>
<feature type="transmembrane region" description="Helical" evidence="9">
    <location>
        <begin position="251"/>
        <end position="277"/>
    </location>
</feature>
<evidence type="ECO:0000256" key="7">
    <source>
        <dbReference type="ARBA" id="ARBA00022989"/>
    </source>
</evidence>
<dbReference type="EMBL" id="CP137852">
    <property type="protein sequence ID" value="WPB86954.1"/>
    <property type="molecule type" value="Genomic_DNA"/>
</dbReference>
<name>A0ABZ0PMJ1_9PROT</name>
<evidence type="ECO:0000256" key="6">
    <source>
        <dbReference type="ARBA" id="ARBA00022927"/>
    </source>
</evidence>
<dbReference type="RefSeq" id="WP_318650911.1">
    <property type="nucleotide sequence ID" value="NZ_CP137852.1"/>
</dbReference>
<feature type="transmembrane region" description="Helical" evidence="9">
    <location>
        <begin position="30"/>
        <end position="50"/>
    </location>
</feature>
<dbReference type="InterPro" id="IPR025966">
    <property type="entry name" value="OppC_N"/>
</dbReference>
<feature type="domain" description="ABC transmembrane type-1" evidence="10">
    <location>
        <begin position="89"/>
        <end position="277"/>
    </location>
</feature>
<evidence type="ECO:0000256" key="8">
    <source>
        <dbReference type="ARBA" id="ARBA00023136"/>
    </source>
</evidence>
<accession>A0ABZ0PMJ1</accession>
<keyword evidence="3" id="KW-1003">Cell membrane</keyword>
<evidence type="ECO:0000256" key="3">
    <source>
        <dbReference type="ARBA" id="ARBA00022475"/>
    </source>
</evidence>
<evidence type="ECO:0000256" key="2">
    <source>
        <dbReference type="ARBA" id="ARBA00022448"/>
    </source>
</evidence>
<keyword evidence="5" id="KW-0571">Peptide transport</keyword>
<keyword evidence="4 9" id="KW-0812">Transmembrane</keyword>
<feature type="transmembrane region" description="Helical" evidence="9">
    <location>
        <begin position="91"/>
        <end position="117"/>
    </location>
</feature>
<protein>
    <submittedName>
        <fullName evidence="11">ABC transporter permease</fullName>
    </submittedName>
</protein>
<feature type="transmembrane region" description="Helical" evidence="9">
    <location>
        <begin position="154"/>
        <end position="180"/>
    </location>
</feature>
<keyword evidence="12" id="KW-1185">Reference proteome</keyword>
<dbReference type="PANTHER" id="PTHR43386:SF1">
    <property type="entry name" value="D,D-DIPEPTIDE TRANSPORT SYSTEM PERMEASE PROTEIN DDPC-RELATED"/>
    <property type="match status" value="1"/>
</dbReference>
<keyword evidence="7 9" id="KW-1133">Transmembrane helix</keyword>
<comment type="similarity">
    <text evidence="9">Belongs to the binding-protein-dependent transport system permease family.</text>
</comment>
<dbReference type="Proteomes" id="UP001305521">
    <property type="component" value="Chromosome"/>
</dbReference>